<name>A0ABY7K1B4_9ACTN</name>
<gene>
    <name evidence="1" type="ORF">M6B22_04235</name>
</gene>
<evidence type="ECO:0000313" key="2">
    <source>
        <dbReference type="Proteomes" id="UP001164693"/>
    </source>
</evidence>
<accession>A0ABY7K1B4</accession>
<organism evidence="1 2">
    <name type="scientific">Jatrophihabitans cynanchi</name>
    <dbReference type="NCBI Taxonomy" id="2944128"/>
    <lineage>
        <taxon>Bacteria</taxon>
        <taxon>Bacillati</taxon>
        <taxon>Actinomycetota</taxon>
        <taxon>Actinomycetes</taxon>
        <taxon>Jatrophihabitantales</taxon>
        <taxon>Jatrophihabitantaceae</taxon>
        <taxon>Jatrophihabitans</taxon>
    </lineage>
</organism>
<keyword evidence="2" id="KW-1185">Reference proteome</keyword>
<reference evidence="1" key="1">
    <citation type="submission" date="2022-05" db="EMBL/GenBank/DDBJ databases">
        <title>Jatrophihabitans sp. SB3-54 whole genome sequence.</title>
        <authorList>
            <person name="Suh M.K."/>
            <person name="Eom M.K."/>
            <person name="Kim J.S."/>
            <person name="Kim H.S."/>
            <person name="Do H.E."/>
            <person name="Shin Y.K."/>
            <person name="Lee J.-S."/>
        </authorList>
    </citation>
    <scope>NUCLEOTIDE SEQUENCE</scope>
    <source>
        <strain evidence="1">SB3-54</strain>
    </source>
</reference>
<dbReference type="EMBL" id="CP097463">
    <property type="protein sequence ID" value="WAX57980.1"/>
    <property type="molecule type" value="Genomic_DNA"/>
</dbReference>
<evidence type="ECO:0000313" key="1">
    <source>
        <dbReference type="EMBL" id="WAX57980.1"/>
    </source>
</evidence>
<dbReference type="RefSeq" id="WP_269444528.1">
    <property type="nucleotide sequence ID" value="NZ_CP097463.1"/>
</dbReference>
<protein>
    <recommendedName>
        <fullName evidence="3">MarR family transcriptional regulator</fullName>
    </recommendedName>
</protein>
<sequence>MTTSFGPQLIGETEKTLQALLRRSLDGTGLDERLWVALRVADQPDGRALRARLADRAQFADAEQLVAGLEQRRLVADDSPTAAGRAMLERVLARSAELSGPIWDDLDDADAAARALTQVLARARAALGQTA</sequence>
<dbReference type="Proteomes" id="UP001164693">
    <property type="component" value="Chromosome"/>
</dbReference>
<proteinExistence type="predicted"/>
<evidence type="ECO:0008006" key="3">
    <source>
        <dbReference type="Google" id="ProtNLM"/>
    </source>
</evidence>